<dbReference type="Pfam" id="PF01119">
    <property type="entry name" value="DNA_mis_repair"/>
    <property type="match status" value="1"/>
</dbReference>
<evidence type="ECO:0000256" key="1">
    <source>
        <dbReference type="ARBA" id="ARBA00006082"/>
    </source>
</evidence>
<dbReference type="InterPro" id="IPR042120">
    <property type="entry name" value="MutL_C_dimsub"/>
</dbReference>
<feature type="region of interest" description="Disordered" evidence="6">
    <location>
        <begin position="359"/>
        <end position="382"/>
    </location>
</feature>
<dbReference type="HAMAP" id="MF_00149">
    <property type="entry name" value="DNA_mis_repair"/>
    <property type="match status" value="1"/>
</dbReference>
<protein>
    <recommendedName>
        <fullName evidence="2 5">DNA mismatch repair protein MutL</fullName>
    </recommendedName>
</protein>
<feature type="domain" description="MutL C-terminal dimerisation" evidence="7">
    <location>
        <begin position="434"/>
        <end position="572"/>
    </location>
</feature>
<keyword evidence="4 5" id="KW-0234">DNA repair</keyword>
<dbReference type="SMART" id="SM01340">
    <property type="entry name" value="DNA_mis_repair"/>
    <property type="match status" value="1"/>
</dbReference>
<evidence type="ECO:0000259" key="8">
    <source>
        <dbReference type="SMART" id="SM01340"/>
    </source>
</evidence>
<keyword evidence="9" id="KW-0255">Endonuclease</keyword>
<dbReference type="SUPFAM" id="SSF55874">
    <property type="entry name" value="ATPase domain of HSP90 chaperone/DNA topoisomerase II/histidine kinase"/>
    <property type="match status" value="1"/>
</dbReference>
<dbReference type="Gene3D" id="3.30.230.10">
    <property type="match status" value="1"/>
</dbReference>
<dbReference type="GO" id="GO:0004519">
    <property type="term" value="F:endonuclease activity"/>
    <property type="evidence" value="ECO:0007669"/>
    <property type="project" value="UniProtKB-KW"/>
</dbReference>
<feature type="domain" description="DNA mismatch repair protein S5" evidence="8">
    <location>
        <begin position="219"/>
        <end position="337"/>
    </location>
</feature>
<dbReference type="InterPro" id="IPR014762">
    <property type="entry name" value="DNA_mismatch_repair_CS"/>
</dbReference>
<dbReference type="Gene3D" id="3.30.1540.20">
    <property type="entry name" value="MutL, C-terminal domain, dimerisation subdomain"/>
    <property type="match status" value="1"/>
</dbReference>
<comment type="function">
    <text evidence="5">This protein is involved in the repair of mismatches in DNA. It is required for dam-dependent methyl-directed DNA mismatch repair. May act as a 'molecular matchmaker', a protein that promotes the formation of a stable complex between two or more DNA-binding proteins in an ATP-dependent manner without itself being part of a final effector complex.</text>
</comment>
<proteinExistence type="inferred from homology"/>
<dbReference type="Pfam" id="PF08676">
    <property type="entry name" value="MutL_C"/>
    <property type="match status" value="1"/>
</dbReference>
<comment type="caution">
    <text evidence="9">The sequence shown here is derived from an EMBL/GenBank/DDBJ whole genome shotgun (WGS) entry which is preliminary data.</text>
</comment>
<gene>
    <name evidence="5 9" type="primary">mutL</name>
    <name evidence="9" type="ORF">HJG40_03625</name>
</gene>
<dbReference type="InterPro" id="IPR038973">
    <property type="entry name" value="MutL/Mlh/Pms-like"/>
</dbReference>
<evidence type="ECO:0000256" key="2">
    <source>
        <dbReference type="ARBA" id="ARBA00021975"/>
    </source>
</evidence>
<dbReference type="PANTHER" id="PTHR10073:SF12">
    <property type="entry name" value="DNA MISMATCH REPAIR PROTEIN MLH1"/>
    <property type="match status" value="1"/>
</dbReference>
<dbReference type="InterPro" id="IPR013507">
    <property type="entry name" value="DNA_mismatch_S5_2-like"/>
</dbReference>
<dbReference type="PANTHER" id="PTHR10073">
    <property type="entry name" value="DNA MISMATCH REPAIR PROTEIN MLH, PMS, MUTL"/>
    <property type="match status" value="1"/>
</dbReference>
<dbReference type="CDD" id="cd03482">
    <property type="entry name" value="MutL_Trans_MutL"/>
    <property type="match status" value="1"/>
</dbReference>
<dbReference type="InterPro" id="IPR020568">
    <property type="entry name" value="Ribosomal_Su5_D2-typ_SF"/>
</dbReference>
<dbReference type="InterPro" id="IPR020667">
    <property type="entry name" value="DNA_mismatch_repair_MutL"/>
</dbReference>
<name>A0ABS5ZMQ7_9PROT</name>
<evidence type="ECO:0000256" key="4">
    <source>
        <dbReference type="ARBA" id="ARBA00023204"/>
    </source>
</evidence>
<dbReference type="InterPro" id="IPR002099">
    <property type="entry name" value="MutL/Mlh/PMS"/>
</dbReference>
<dbReference type="SMART" id="SM00853">
    <property type="entry name" value="MutL_C"/>
    <property type="match status" value="1"/>
</dbReference>
<dbReference type="CDD" id="cd16926">
    <property type="entry name" value="HATPase_MutL-MLH-PMS-like"/>
    <property type="match status" value="1"/>
</dbReference>
<dbReference type="NCBIfam" id="TIGR00585">
    <property type="entry name" value="mutl"/>
    <property type="match status" value="1"/>
</dbReference>
<dbReference type="InterPro" id="IPR036890">
    <property type="entry name" value="HATPase_C_sf"/>
</dbReference>
<evidence type="ECO:0000256" key="5">
    <source>
        <dbReference type="HAMAP-Rule" id="MF_00149"/>
    </source>
</evidence>
<evidence type="ECO:0000313" key="9">
    <source>
        <dbReference type="EMBL" id="MBU2737908.1"/>
    </source>
</evidence>
<dbReference type="Gene3D" id="3.30.565.10">
    <property type="entry name" value="Histidine kinase-like ATPase, C-terminal domain"/>
    <property type="match status" value="1"/>
</dbReference>
<evidence type="ECO:0000256" key="3">
    <source>
        <dbReference type="ARBA" id="ARBA00022763"/>
    </source>
</evidence>
<dbReference type="PROSITE" id="PS00058">
    <property type="entry name" value="DNA_MISMATCH_REPAIR_1"/>
    <property type="match status" value="1"/>
</dbReference>
<keyword evidence="3 5" id="KW-0227">DNA damage</keyword>
<sequence length="616" mass="67429">MNKPVTGPARVRRLDATLANQIAAGEVVERPASILKELLENSLDAQATRITIQLQGGGMDLLSVEDNGTGMLPEDLPLALERHATSKVSCWEDLQAIQTMGFRGEALPAIASVARMEILSRTHDAGQGARLQVHGGDVLASEPAARAPGTTVQVADLFYNVPARRKFLRSAAAELTRIQKVLRQIALANFPIAFELLQNRRSLVQYPAAADAEARSARVASILGEGFLANALYLEQSDQIMSLRGWLGLPTYNRARGDEQYFFVNGRPVRDPVLTHALRAAYQDVLFQDRHPLFVLYLDIPAGQVDVNVHPAKAEVRFRDSRAVHDFLFHTLRRIIAEQGGDKPQISVPVQPAMRPLGLTADHSGAAGGIRPTSGPSSGYVPSFQQDLSGVAEARTAAYWEQMVAAGTSRSVENDVGQSPQEQSLAPEYPLGQAVAQIHARFIVAQNQEGMILVDQHAAHERILYEKMKKDCQLDDKQQFVIPEYVHVTAAQMACFEDQQEALRAAGLDISVAGPGTLAIHGALRSLDARNFAQLVAELLDMEKPWGQGDVEGHPVLAEMACRAAIKTSRRLNLDEMNSLLRQLEATPRFGQCNHGRPTVVQFSLADLDRLFLRGR</sequence>
<dbReference type="SUPFAM" id="SSF118116">
    <property type="entry name" value="DNA mismatch repair protein MutL"/>
    <property type="match status" value="1"/>
</dbReference>
<dbReference type="Proteomes" id="UP001197028">
    <property type="component" value="Unassembled WGS sequence"/>
</dbReference>
<dbReference type="EMBL" id="JABELD010000023">
    <property type="protein sequence ID" value="MBU2737908.1"/>
    <property type="molecule type" value="Genomic_DNA"/>
</dbReference>
<evidence type="ECO:0000256" key="6">
    <source>
        <dbReference type="SAM" id="MobiDB-lite"/>
    </source>
</evidence>
<keyword evidence="10" id="KW-1185">Reference proteome</keyword>
<accession>A0ABS5ZMQ7</accession>
<dbReference type="InterPro" id="IPR014790">
    <property type="entry name" value="MutL_C"/>
</dbReference>
<dbReference type="Pfam" id="PF13589">
    <property type="entry name" value="HATPase_c_3"/>
    <property type="match status" value="1"/>
</dbReference>
<evidence type="ECO:0000259" key="7">
    <source>
        <dbReference type="SMART" id="SM00853"/>
    </source>
</evidence>
<reference evidence="9 10" key="1">
    <citation type="journal article" date="2021" name="ISME J.">
        <title>Genomic evolution of the class Acidithiobacillia: deep-branching Proteobacteria living in extreme acidic conditions.</title>
        <authorList>
            <person name="Moya-Beltran A."/>
            <person name="Beard S."/>
            <person name="Rojas-Villalobos C."/>
            <person name="Issotta F."/>
            <person name="Gallardo Y."/>
            <person name="Ulloa R."/>
            <person name="Giaveno A."/>
            <person name="Degli Esposti M."/>
            <person name="Johnson D.B."/>
            <person name="Quatrini R."/>
        </authorList>
    </citation>
    <scope>NUCLEOTIDE SEQUENCE [LARGE SCALE GENOMIC DNA]</scope>
    <source>
        <strain evidence="9 10">ATCC 19703</strain>
    </source>
</reference>
<dbReference type="InterPro" id="IPR037198">
    <property type="entry name" value="MutL_C_sf"/>
</dbReference>
<dbReference type="SUPFAM" id="SSF54211">
    <property type="entry name" value="Ribosomal protein S5 domain 2-like"/>
    <property type="match status" value="1"/>
</dbReference>
<dbReference type="InterPro" id="IPR014721">
    <property type="entry name" value="Ribsml_uS5_D2-typ_fold_subgr"/>
</dbReference>
<comment type="similarity">
    <text evidence="1 5">Belongs to the DNA mismatch repair MutL/HexB family.</text>
</comment>
<evidence type="ECO:0000313" key="10">
    <source>
        <dbReference type="Proteomes" id="UP001197028"/>
    </source>
</evidence>
<organism evidence="9 10">
    <name type="scientific">Acidithiobacillus concretivorus</name>
    <dbReference type="NCBI Taxonomy" id="3063952"/>
    <lineage>
        <taxon>Bacteria</taxon>
        <taxon>Pseudomonadati</taxon>
        <taxon>Pseudomonadota</taxon>
        <taxon>Acidithiobacillia</taxon>
        <taxon>Acidithiobacillales</taxon>
        <taxon>Acidithiobacillaceae</taxon>
        <taxon>Acidithiobacillus</taxon>
    </lineage>
</organism>
<dbReference type="Gene3D" id="3.30.1370.100">
    <property type="entry name" value="MutL, C-terminal domain, regulatory subdomain"/>
    <property type="match status" value="1"/>
</dbReference>
<keyword evidence="9" id="KW-0540">Nuclease</keyword>
<dbReference type="RefSeq" id="WP_215862932.1">
    <property type="nucleotide sequence ID" value="NZ_JABELD010000023.1"/>
</dbReference>
<keyword evidence="9" id="KW-0378">Hydrolase</keyword>
<dbReference type="InterPro" id="IPR042121">
    <property type="entry name" value="MutL_C_regsub"/>
</dbReference>